<protein>
    <recommendedName>
        <fullName evidence="2">Novel toxin 15 domain-containing protein</fullName>
    </recommendedName>
</protein>
<name>A0ABX4GUM6_9BACI</name>
<dbReference type="Pfam" id="PF15604">
    <property type="entry name" value="Ntox15"/>
    <property type="match status" value="1"/>
</dbReference>
<evidence type="ECO:0000256" key="1">
    <source>
        <dbReference type="SAM" id="MobiDB-lite"/>
    </source>
</evidence>
<proteinExistence type="predicted"/>
<gene>
    <name evidence="3" type="ORF">CHH48_16570</name>
</gene>
<keyword evidence="4" id="KW-1185">Reference proteome</keyword>
<evidence type="ECO:0000259" key="2">
    <source>
        <dbReference type="Pfam" id="PF15604"/>
    </source>
</evidence>
<accession>A0ABX4GUM6</accession>
<organism evidence="3 4">
    <name type="scientific">Terribacillus saccharophilus</name>
    <dbReference type="NCBI Taxonomy" id="361277"/>
    <lineage>
        <taxon>Bacteria</taxon>
        <taxon>Bacillati</taxon>
        <taxon>Bacillota</taxon>
        <taxon>Bacilli</taxon>
        <taxon>Bacillales</taxon>
        <taxon>Bacillaceae</taxon>
        <taxon>Terribacillus</taxon>
    </lineage>
</organism>
<dbReference type="RefSeq" id="WP_095220431.1">
    <property type="nucleotide sequence ID" value="NZ_NPBJ01000035.1"/>
</dbReference>
<feature type="region of interest" description="Disordered" evidence="1">
    <location>
        <begin position="104"/>
        <end position="124"/>
    </location>
</feature>
<feature type="domain" description="Novel toxin 15" evidence="2">
    <location>
        <begin position="20"/>
        <end position="165"/>
    </location>
</feature>
<dbReference type="EMBL" id="NPBJ01000035">
    <property type="protein sequence ID" value="PAD98568.1"/>
    <property type="molecule type" value="Genomic_DNA"/>
</dbReference>
<comment type="caution">
    <text evidence="3">The sequence shown here is derived from an EMBL/GenBank/DDBJ whole genome shotgun (WGS) entry which is preliminary data.</text>
</comment>
<dbReference type="Proteomes" id="UP000216852">
    <property type="component" value="Unassembled WGS sequence"/>
</dbReference>
<reference evidence="3 4" key="1">
    <citation type="submission" date="2017-07" db="EMBL/GenBank/DDBJ databases">
        <title>Isolation and whole genome analysis of endospore-forming bacteria from heroin.</title>
        <authorList>
            <person name="Kalinowski J."/>
            <person name="Ahrens B."/>
            <person name="Al-Dilaimi A."/>
            <person name="Winkler A."/>
            <person name="Wibberg D."/>
            <person name="Schleenbecker U."/>
            <person name="Ruckert C."/>
            <person name="Wolfel R."/>
            <person name="Grass G."/>
        </authorList>
    </citation>
    <scope>NUCLEOTIDE SEQUENCE [LARGE SCALE GENOMIC DNA]</scope>
    <source>
        <strain evidence="3 4">7517-1</strain>
    </source>
</reference>
<evidence type="ECO:0000313" key="3">
    <source>
        <dbReference type="EMBL" id="PAD98568.1"/>
    </source>
</evidence>
<evidence type="ECO:0000313" key="4">
    <source>
        <dbReference type="Proteomes" id="UP000216852"/>
    </source>
</evidence>
<sequence>MSSVQRIKEVEVNFKRNPKHDPIEFERQLQAQERGLNSLTVDGFLGNRNKYLSDGRATQGNTAQRLARQEALNEKILELRKQGLSRNEAKLEANNWLKSQAALHNPDQIAGGNPSDIGGLGDKRINSSLGSQWKSRIQEVDDHVKQSSDLMSKEAQESTYLNVKLKEKGD</sequence>
<dbReference type="InterPro" id="IPR028949">
    <property type="entry name" value="Ntox15"/>
</dbReference>